<dbReference type="PANTHER" id="PTHR48050">
    <property type="entry name" value="STEROL 3-BETA-GLUCOSYLTRANSFERASE"/>
    <property type="match status" value="1"/>
</dbReference>
<dbReference type="STRING" id="501010.NOSIN_05490"/>
<evidence type="ECO:0000313" key="4">
    <source>
        <dbReference type="EMBL" id="OOC53329.1"/>
    </source>
</evidence>
<proteinExistence type="inferred from homology"/>
<dbReference type="CDD" id="cd03784">
    <property type="entry name" value="GT1_Gtf-like"/>
    <property type="match status" value="1"/>
</dbReference>
<sequence length="407" mass="44062">MSHILFVNVAEHGHVRPSLPLVTELVRRGHRVSHTSTPGFAGRFTAAGAEPVPYTSAVAAVDTAEVFARDEDGAAAHLLYLEENLALLRGVTDAYGTERPDAVVYGDFPVITGGILTERWGVPAVRSSAAFASDERYSFSRDLVDSAGFDDPLTMPRFRDRLAELLAAEGVRASTEDFWNRVEDFNLVFVPQSFQVHGEGFDERFSFVGPCTDGRAPADGWHPPEGGPPVVLVSLGTTFNRGPEFFRACARSFEGSPWHVVITLGGLMEPQEVGPLPPNVEVHPWLPHAAVLEHARVCVTHGGTGTLMEAFSRGCPVVCVPHSPDVLPMVRRVDELALGTVLSPEETGAEDIRARVERTARDGRVLERVRALRDEIHAGGPAHAADELEAFLSGFRGGRAGKRRTVG</sequence>
<feature type="domain" description="Erythromycin biosynthesis protein CIII-like C-terminal" evidence="3">
    <location>
        <begin position="261"/>
        <end position="388"/>
    </location>
</feature>
<reference evidence="5" key="1">
    <citation type="submission" date="2016-08" db="EMBL/GenBank/DDBJ databases">
        <authorList>
            <person name="Tokovenko B."/>
            <person name="Kalinowski J."/>
        </authorList>
    </citation>
    <scope>NUCLEOTIDE SEQUENCE [LARGE SCALE GENOMIC DNA]</scope>
    <source>
        <strain evidence="5">UTMC102</strain>
    </source>
</reference>
<dbReference type="InterPro" id="IPR050426">
    <property type="entry name" value="Glycosyltransferase_28"/>
</dbReference>
<dbReference type="Proteomes" id="UP000189004">
    <property type="component" value="Unassembled WGS sequence"/>
</dbReference>
<gene>
    <name evidence="4" type="ORF">NOSIN_05490</name>
</gene>
<dbReference type="NCBIfam" id="TIGR01426">
    <property type="entry name" value="MGT"/>
    <property type="match status" value="1"/>
</dbReference>
<organism evidence="4 5">
    <name type="scientific">Nocardiopsis sinuspersici</name>
    <dbReference type="NCBI Taxonomy" id="501010"/>
    <lineage>
        <taxon>Bacteria</taxon>
        <taxon>Bacillati</taxon>
        <taxon>Actinomycetota</taxon>
        <taxon>Actinomycetes</taxon>
        <taxon>Streptosporangiales</taxon>
        <taxon>Nocardiopsidaceae</taxon>
        <taxon>Nocardiopsis</taxon>
    </lineage>
</organism>
<dbReference type="AlphaFoldDB" id="A0A1V3BYK1"/>
<comment type="similarity">
    <text evidence="1">Belongs to the UDP-glycosyltransferase family.</text>
</comment>
<dbReference type="InterPro" id="IPR010610">
    <property type="entry name" value="EryCIII-like_C"/>
</dbReference>
<protein>
    <submittedName>
        <fullName evidence="4">Glycosyl transferase</fullName>
    </submittedName>
</protein>
<keyword evidence="2 4" id="KW-0808">Transferase</keyword>
<accession>A0A1V3BYK1</accession>
<keyword evidence="5" id="KW-1185">Reference proteome</keyword>
<dbReference type="EMBL" id="MCOK01000001">
    <property type="protein sequence ID" value="OOC53329.1"/>
    <property type="molecule type" value="Genomic_DNA"/>
</dbReference>
<dbReference type="Pfam" id="PF06722">
    <property type="entry name" value="EryCIII-like_C"/>
    <property type="match status" value="1"/>
</dbReference>
<comment type="caution">
    <text evidence="4">The sequence shown here is derived from an EMBL/GenBank/DDBJ whole genome shotgun (WGS) entry which is preliminary data.</text>
</comment>
<dbReference type="InterPro" id="IPR006326">
    <property type="entry name" value="UDPGT_MGT-like"/>
</dbReference>
<dbReference type="OrthoDB" id="6620093at2"/>
<dbReference type="GO" id="GO:0008194">
    <property type="term" value="F:UDP-glycosyltransferase activity"/>
    <property type="evidence" value="ECO:0007669"/>
    <property type="project" value="InterPro"/>
</dbReference>
<dbReference type="PANTHER" id="PTHR48050:SF13">
    <property type="entry name" value="STEROL 3-BETA-GLUCOSYLTRANSFERASE UGT80A2"/>
    <property type="match status" value="1"/>
</dbReference>
<evidence type="ECO:0000256" key="2">
    <source>
        <dbReference type="ARBA" id="ARBA00022679"/>
    </source>
</evidence>
<dbReference type="Gene3D" id="3.40.50.2000">
    <property type="entry name" value="Glycogen Phosphorylase B"/>
    <property type="match status" value="2"/>
</dbReference>
<name>A0A1V3BYK1_9ACTN</name>
<evidence type="ECO:0000259" key="3">
    <source>
        <dbReference type="Pfam" id="PF06722"/>
    </source>
</evidence>
<dbReference type="SUPFAM" id="SSF53756">
    <property type="entry name" value="UDP-Glycosyltransferase/glycogen phosphorylase"/>
    <property type="match status" value="1"/>
</dbReference>
<evidence type="ECO:0000256" key="1">
    <source>
        <dbReference type="ARBA" id="ARBA00009995"/>
    </source>
</evidence>
<dbReference type="FunFam" id="3.40.50.2000:FF:000072">
    <property type="entry name" value="Glycosyl transferase"/>
    <property type="match status" value="1"/>
</dbReference>
<dbReference type="InterPro" id="IPR002213">
    <property type="entry name" value="UDP_glucos_trans"/>
</dbReference>
<evidence type="ECO:0000313" key="5">
    <source>
        <dbReference type="Proteomes" id="UP000189004"/>
    </source>
</evidence>
<dbReference type="GO" id="GO:0016758">
    <property type="term" value="F:hexosyltransferase activity"/>
    <property type="evidence" value="ECO:0007669"/>
    <property type="project" value="InterPro"/>
</dbReference>
<dbReference type="GO" id="GO:0017000">
    <property type="term" value="P:antibiotic biosynthetic process"/>
    <property type="evidence" value="ECO:0007669"/>
    <property type="project" value="UniProtKB-ARBA"/>
</dbReference>
<dbReference type="RefSeq" id="WP_077689698.1">
    <property type="nucleotide sequence ID" value="NZ_MCOK01000001.1"/>
</dbReference>